<evidence type="ECO:0000313" key="6">
    <source>
        <dbReference type="EMBL" id="AEQ21384.1"/>
    </source>
</evidence>
<dbReference type="InParanoid" id="G4Q6N6"/>
<evidence type="ECO:0000256" key="3">
    <source>
        <dbReference type="ARBA" id="ARBA00022729"/>
    </source>
</evidence>
<evidence type="ECO:0000259" key="5">
    <source>
        <dbReference type="Pfam" id="PF13458"/>
    </source>
</evidence>
<feature type="domain" description="Leucine-binding protein" evidence="5">
    <location>
        <begin position="60"/>
        <end position="405"/>
    </location>
</feature>
<dbReference type="KEGG" id="ain:Acin_0132"/>
<evidence type="ECO:0000256" key="2">
    <source>
        <dbReference type="ARBA" id="ARBA00022448"/>
    </source>
</evidence>
<dbReference type="InterPro" id="IPR028082">
    <property type="entry name" value="Peripla_BP_I"/>
</dbReference>
<accession>G4Q6N6</accession>
<evidence type="ECO:0000256" key="1">
    <source>
        <dbReference type="ARBA" id="ARBA00010062"/>
    </source>
</evidence>
<dbReference type="InterPro" id="IPR000709">
    <property type="entry name" value="Leu_Ile_Val-bd"/>
</dbReference>
<evidence type="ECO:0000313" key="7">
    <source>
        <dbReference type="Proteomes" id="UP000007093"/>
    </source>
</evidence>
<gene>
    <name evidence="6" type="primary">livK</name>
    <name evidence="6" type="ordered locus">Acin_0132</name>
</gene>
<dbReference type="PATRIC" id="fig|568816.4.peg.124"/>
<dbReference type="HOGENOM" id="CLU_027128_6_1_9"/>
<dbReference type="AlphaFoldDB" id="G4Q6N6"/>
<proteinExistence type="inferred from homology"/>
<dbReference type="Gene3D" id="3.40.50.2300">
    <property type="match status" value="2"/>
</dbReference>
<dbReference type="Proteomes" id="UP000007093">
    <property type="component" value="Chromosome"/>
</dbReference>
<dbReference type="PANTHER" id="PTHR30483">
    <property type="entry name" value="LEUCINE-SPECIFIC-BINDING PROTEIN"/>
    <property type="match status" value="1"/>
</dbReference>
<name>G4Q6N6_ACIIR</name>
<dbReference type="PANTHER" id="PTHR30483:SF6">
    <property type="entry name" value="PERIPLASMIC BINDING PROTEIN OF ABC TRANSPORTER FOR NATURAL AMINO ACIDS"/>
    <property type="match status" value="1"/>
</dbReference>
<dbReference type="eggNOG" id="COG0683">
    <property type="taxonomic scope" value="Bacteria"/>
</dbReference>
<keyword evidence="3" id="KW-0732">Signal</keyword>
<evidence type="ECO:0000256" key="4">
    <source>
        <dbReference type="ARBA" id="ARBA00022970"/>
    </source>
</evidence>
<comment type="similarity">
    <text evidence="1">Belongs to the leucine-binding protein family.</text>
</comment>
<dbReference type="InterPro" id="IPR028081">
    <property type="entry name" value="Leu-bd"/>
</dbReference>
<dbReference type="EMBL" id="CP003058">
    <property type="protein sequence ID" value="AEQ21384.1"/>
    <property type="molecule type" value="Genomic_DNA"/>
</dbReference>
<protein>
    <submittedName>
        <fullName evidence="6">Extracellular ligand-binding receptor</fullName>
    </submittedName>
</protein>
<dbReference type="SUPFAM" id="SSF53822">
    <property type="entry name" value="Periplasmic binding protein-like I"/>
    <property type="match status" value="1"/>
</dbReference>
<keyword evidence="2" id="KW-0813">Transport</keyword>
<dbReference type="GO" id="GO:0006865">
    <property type="term" value="P:amino acid transport"/>
    <property type="evidence" value="ECO:0007669"/>
    <property type="project" value="UniProtKB-KW"/>
</dbReference>
<sequence>MEDKESGPVSLKVASKDQTTEVFIMKSWKKVVGAVCMTTLVAAAVAGCGKSGGKSGGGDTIKVGALFELTGNVANYGTSTLNGFKMAVDEVNAKGGVNGKKIEVVQADNKSEPSESGNAATKLVTQDKVVAVVGPATSGSVAAAEPILTANKTPLIAPCATAPAITLGKDGKAKPYVFRACFIDPYQGKIMAEFAAKDLKLKKIAILNDSSSDYSKGLAEVFEKTFTENGGQIVAKEAFLSKDVDFKAALTKLKAANPDALYIPGYYEEVSKIIKQAREVGITTPLLGSDGWDSPKLVEIAGKESTDKTYFTSAYTAQDKDPGVQKFINSYKEKYGKVPDVFALQGYNAGLVLFHALEETKGEGGTKLAEAIAKTKDLQVANGKFSYDEHHNPITTALILELKDGVQTLVKKING</sequence>
<dbReference type="InterPro" id="IPR051010">
    <property type="entry name" value="BCAA_transport"/>
</dbReference>
<dbReference type="CDD" id="cd06347">
    <property type="entry name" value="PBP1_ABC_LivK_ligand_binding-like"/>
    <property type="match status" value="1"/>
</dbReference>
<keyword evidence="6" id="KW-0675">Receptor</keyword>
<dbReference type="PRINTS" id="PR00337">
    <property type="entry name" value="LEUILEVALBP"/>
</dbReference>
<dbReference type="Pfam" id="PF13458">
    <property type="entry name" value="Peripla_BP_6"/>
    <property type="match status" value="1"/>
</dbReference>
<dbReference type="STRING" id="568816.Acin_0132"/>
<keyword evidence="7" id="KW-1185">Reference proteome</keyword>
<organism evidence="6 7">
    <name type="scientific">Acidaminococcus intestini (strain RyC-MR95)</name>
    <dbReference type="NCBI Taxonomy" id="568816"/>
    <lineage>
        <taxon>Bacteria</taxon>
        <taxon>Bacillati</taxon>
        <taxon>Bacillota</taxon>
        <taxon>Negativicutes</taxon>
        <taxon>Acidaminococcales</taxon>
        <taxon>Acidaminococcaceae</taxon>
        <taxon>Acidaminococcus</taxon>
    </lineage>
</organism>
<keyword evidence="4" id="KW-0029">Amino-acid transport</keyword>
<reference evidence="6 7" key="1">
    <citation type="journal article" date="2011" name="J. Bacteriol.">
        <title>Complete genome sequence of Acidaminococcus intestini RYC-MR95, a Gram-negative bacterium from the phylum Firmicutes.</title>
        <authorList>
            <person name="D'Auria G."/>
            <person name="Galan J.C."/>
            <person name="Rodriguez-Alcayna M."/>
            <person name="Moya A."/>
            <person name="Baquero F."/>
            <person name="Latorre A."/>
        </authorList>
    </citation>
    <scope>NUCLEOTIDE SEQUENCE [LARGE SCALE GENOMIC DNA]</scope>
    <source>
        <strain evidence="6 7">RyC-MR95</strain>
    </source>
</reference>